<sequence length="395" mass="44927">SSLSPFPSKTSIHNFNTNLTSTINSFFFLLSSSHLRSSFLRSRIEYSGLKNRHSRALMDQDGQKDETETVSSCCNNNNSNSNSKSKSKVVPGDDESSGCTKTRKSRRKSQGKAMKRRELMSYCDLPDYMKDNEYILNYYRADWSIRDAFFSVFTFHNESLNVWTHLIGFILFVALTVANIIHHDGFFPVDAKSPGNVTRWPFFVFLGGSMFCLLASSICHLFCCHSKDLNVLLLRIDYAGITAMIITSFFPPIYYIFQCTPRWYFIYLAGITSMGIFTIITLFTPSLSAPKYRAFRAFLFASMGLFGIVPAAHALVVNWGNPQRNVTLLYELLMAVFYLVGTGFYVGRVPERLKPGWFDRVGHSHQIFHVFVLLGALSHYAAALLFLDWRDHVGC</sequence>
<keyword evidence="5 8" id="KW-0472">Membrane</keyword>
<name>R0FEY8_9BRAS</name>
<feature type="transmembrane region" description="Helical" evidence="8">
    <location>
        <begin position="328"/>
        <end position="346"/>
    </location>
</feature>
<gene>
    <name evidence="9" type="ORF">CARUB_v10001133mg</name>
</gene>
<dbReference type="EMBL" id="KB870810">
    <property type="protein sequence ID" value="EOA20797.1"/>
    <property type="molecule type" value="Genomic_DNA"/>
</dbReference>
<dbReference type="STRING" id="81985.R0FEY8"/>
<evidence type="ECO:0000313" key="10">
    <source>
        <dbReference type="Proteomes" id="UP000029121"/>
    </source>
</evidence>
<feature type="binding site" evidence="6">
    <location>
        <position position="365"/>
    </location>
    <ligand>
        <name>Zn(2+)</name>
        <dbReference type="ChEBI" id="CHEBI:29105"/>
    </ligand>
</feature>
<dbReference type="Proteomes" id="UP000029121">
    <property type="component" value="Unassembled WGS sequence"/>
</dbReference>
<dbReference type="GO" id="GO:0038023">
    <property type="term" value="F:signaling receptor activity"/>
    <property type="evidence" value="ECO:0007669"/>
    <property type="project" value="TreeGrafter"/>
</dbReference>
<feature type="compositionally biased region" description="Basic residues" evidence="7">
    <location>
        <begin position="101"/>
        <end position="113"/>
    </location>
</feature>
<dbReference type="PANTHER" id="PTHR20855:SF115">
    <property type="entry name" value="HEPTAHELICAL TRANSMEMBRANE PROTEIN 1"/>
    <property type="match status" value="1"/>
</dbReference>
<keyword evidence="2 8" id="KW-0812">Transmembrane</keyword>
<dbReference type="GO" id="GO:0046872">
    <property type="term" value="F:metal ion binding"/>
    <property type="evidence" value="ECO:0007669"/>
    <property type="project" value="UniProtKB-KW"/>
</dbReference>
<feature type="compositionally biased region" description="Basic and acidic residues" evidence="7">
    <location>
        <begin position="56"/>
        <end position="67"/>
    </location>
</feature>
<keyword evidence="6" id="KW-0862">Zinc</keyword>
<keyword evidence="3 8" id="KW-1133">Transmembrane helix</keyword>
<dbReference type="GO" id="GO:0009725">
    <property type="term" value="P:response to hormone"/>
    <property type="evidence" value="ECO:0007669"/>
    <property type="project" value="TreeGrafter"/>
</dbReference>
<dbReference type="PANTHER" id="PTHR20855">
    <property type="entry name" value="ADIPOR/PROGESTIN RECEPTOR-RELATED"/>
    <property type="match status" value="1"/>
</dbReference>
<feature type="binding site" evidence="6">
    <location>
        <position position="369"/>
    </location>
    <ligand>
        <name>Zn(2+)</name>
        <dbReference type="ChEBI" id="CHEBI:29105"/>
    </ligand>
</feature>
<evidence type="ECO:0000256" key="3">
    <source>
        <dbReference type="ARBA" id="ARBA00022989"/>
    </source>
</evidence>
<feature type="transmembrane region" description="Helical" evidence="8">
    <location>
        <begin position="162"/>
        <end position="182"/>
    </location>
</feature>
<protein>
    <recommendedName>
        <fullName evidence="11">Heptahelical transmembrane protein 1</fullName>
    </recommendedName>
</protein>
<evidence type="ECO:0000256" key="4">
    <source>
        <dbReference type="ARBA" id="ARBA00023016"/>
    </source>
</evidence>
<evidence type="ECO:0008006" key="11">
    <source>
        <dbReference type="Google" id="ProtNLM"/>
    </source>
</evidence>
<evidence type="ECO:0000256" key="1">
    <source>
        <dbReference type="ARBA" id="ARBA00004141"/>
    </source>
</evidence>
<feature type="transmembrane region" description="Helical" evidence="8">
    <location>
        <begin position="367"/>
        <end position="387"/>
    </location>
</feature>
<evidence type="ECO:0000256" key="5">
    <source>
        <dbReference type="ARBA" id="ARBA00023136"/>
    </source>
</evidence>
<accession>R0FEY8</accession>
<keyword evidence="4" id="KW-0346">Stress response</keyword>
<evidence type="ECO:0000256" key="8">
    <source>
        <dbReference type="SAM" id="Phobius"/>
    </source>
</evidence>
<proteinExistence type="predicted"/>
<keyword evidence="6" id="KW-0479">Metal-binding</keyword>
<feature type="compositionally biased region" description="Low complexity" evidence="7">
    <location>
        <begin position="71"/>
        <end position="84"/>
    </location>
</feature>
<feature type="transmembrane region" description="Helical" evidence="8">
    <location>
        <begin position="263"/>
        <end position="283"/>
    </location>
</feature>
<dbReference type="Pfam" id="PF03006">
    <property type="entry name" value="HlyIII"/>
    <property type="match status" value="1"/>
</dbReference>
<feature type="transmembrane region" description="Helical" evidence="8">
    <location>
        <begin position="295"/>
        <end position="316"/>
    </location>
</feature>
<keyword evidence="10" id="KW-1185">Reference proteome</keyword>
<evidence type="ECO:0000256" key="6">
    <source>
        <dbReference type="PIRSR" id="PIRSR604254-1"/>
    </source>
</evidence>
<dbReference type="GO" id="GO:0009744">
    <property type="term" value="P:response to sucrose"/>
    <property type="evidence" value="ECO:0007669"/>
    <property type="project" value="UniProtKB-ARBA"/>
</dbReference>
<reference evidence="10" key="1">
    <citation type="journal article" date="2013" name="Nat. Genet.">
        <title>The Capsella rubella genome and the genomic consequences of rapid mating system evolution.</title>
        <authorList>
            <person name="Slotte T."/>
            <person name="Hazzouri K.M."/>
            <person name="Agren J.A."/>
            <person name="Koenig D."/>
            <person name="Maumus F."/>
            <person name="Guo Y.L."/>
            <person name="Steige K."/>
            <person name="Platts A.E."/>
            <person name="Escobar J.S."/>
            <person name="Newman L.K."/>
            <person name="Wang W."/>
            <person name="Mandakova T."/>
            <person name="Vello E."/>
            <person name="Smith L.M."/>
            <person name="Henz S.R."/>
            <person name="Steffen J."/>
            <person name="Takuno S."/>
            <person name="Brandvain Y."/>
            <person name="Coop G."/>
            <person name="Andolfatto P."/>
            <person name="Hu T.T."/>
            <person name="Blanchette M."/>
            <person name="Clark R.M."/>
            <person name="Quesneville H."/>
            <person name="Nordborg M."/>
            <person name="Gaut B.S."/>
            <person name="Lysak M.A."/>
            <person name="Jenkins J."/>
            <person name="Grimwood J."/>
            <person name="Chapman J."/>
            <person name="Prochnik S."/>
            <person name="Shu S."/>
            <person name="Rokhsar D."/>
            <person name="Schmutz J."/>
            <person name="Weigel D."/>
            <person name="Wright S.I."/>
        </authorList>
    </citation>
    <scope>NUCLEOTIDE SEQUENCE [LARGE SCALE GENOMIC DNA]</scope>
    <source>
        <strain evidence="10">cv. Monte Gargano</strain>
    </source>
</reference>
<feature type="binding site" evidence="6">
    <location>
        <position position="220"/>
    </location>
    <ligand>
        <name>Zn(2+)</name>
        <dbReference type="ChEBI" id="CHEBI:29105"/>
    </ligand>
</feature>
<feature type="transmembrane region" description="Helical" evidence="8">
    <location>
        <begin position="202"/>
        <end position="224"/>
    </location>
</feature>
<dbReference type="eggNOG" id="KOG0748">
    <property type="taxonomic scope" value="Eukaryota"/>
</dbReference>
<comment type="subcellular location">
    <subcellularLocation>
        <location evidence="1">Membrane</location>
        <topology evidence="1">Multi-pass membrane protein</topology>
    </subcellularLocation>
</comment>
<evidence type="ECO:0000256" key="2">
    <source>
        <dbReference type="ARBA" id="ARBA00022692"/>
    </source>
</evidence>
<feature type="region of interest" description="Disordered" evidence="7">
    <location>
        <begin position="55"/>
        <end position="113"/>
    </location>
</feature>
<dbReference type="AlphaFoldDB" id="R0FEY8"/>
<dbReference type="InterPro" id="IPR004254">
    <property type="entry name" value="AdipoR/HlyIII-related"/>
</dbReference>
<evidence type="ECO:0000313" key="9">
    <source>
        <dbReference type="EMBL" id="EOA20797.1"/>
    </source>
</evidence>
<dbReference type="KEGG" id="crb:17883511"/>
<organism evidence="9 10">
    <name type="scientific">Capsella rubella</name>
    <dbReference type="NCBI Taxonomy" id="81985"/>
    <lineage>
        <taxon>Eukaryota</taxon>
        <taxon>Viridiplantae</taxon>
        <taxon>Streptophyta</taxon>
        <taxon>Embryophyta</taxon>
        <taxon>Tracheophyta</taxon>
        <taxon>Spermatophyta</taxon>
        <taxon>Magnoliopsida</taxon>
        <taxon>eudicotyledons</taxon>
        <taxon>Gunneridae</taxon>
        <taxon>Pentapetalae</taxon>
        <taxon>rosids</taxon>
        <taxon>malvids</taxon>
        <taxon>Brassicales</taxon>
        <taxon>Brassicaceae</taxon>
        <taxon>Camelineae</taxon>
        <taxon>Capsella</taxon>
    </lineage>
</organism>
<feature type="transmembrane region" description="Helical" evidence="8">
    <location>
        <begin position="236"/>
        <end position="257"/>
    </location>
</feature>
<evidence type="ECO:0000256" key="7">
    <source>
        <dbReference type="SAM" id="MobiDB-lite"/>
    </source>
</evidence>
<dbReference type="GO" id="GO:0016020">
    <property type="term" value="C:membrane"/>
    <property type="evidence" value="ECO:0007669"/>
    <property type="project" value="UniProtKB-SubCell"/>
</dbReference>
<feature type="non-terminal residue" evidence="9">
    <location>
        <position position="1"/>
    </location>
</feature>
<dbReference type="OrthoDB" id="529367at2759"/>